<evidence type="ECO:0000313" key="1">
    <source>
        <dbReference type="EMBL" id="RSM86576.1"/>
    </source>
</evidence>
<dbReference type="OrthoDB" id="3539059at2"/>
<dbReference type="RefSeq" id="WP_125726669.1">
    <property type="nucleotide sequence ID" value="NZ_QHKI01000008.1"/>
</dbReference>
<protein>
    <submittedName>
        <fullName evidence="1">Uncharacterized protein</fullName>
    </submittedName>
</protein>
<sequence>MGVPWGVVAYPESADRAEIIAEWGPLAHESYEETGFNILHGTDRIHFLPGAEPTVHSDPEARARVDALPSGDGTYDDFERLFDGYELFVPWDVFGRVKAPGSRVDGKFAVFVPDLVRVDEEP</sequence>
<dbReference type="EMBL" id="QHKI01000008">
    <property type="protein sequence ID" value="RSM86576.1"/>
    <property type="molecule type" value="Genomic_DNA"/>
</dbReference>
<dbReference type="AlphaFoldDB" id="A0A428ZET8"/>
<name>A0A428ZET8_KIBAR</name>
<proteinExistence type="predicted"/>
<organism evidence="1 2">
    <name type="scientific">Kibdelosporangium aridum</name>
    <dbReference type="NCBI Taxonomy" id="2030"/>
    <lineage>
        <taxon>Bacteria</taxon>
        <taxon>Bacillati</taxon>
        <taxon>Actinomycetota</taxon>
        <taxon>Actinomycetes</taxon>
        <taxon>Pseudonocardiales</taxon>
        <taxon>Pseudonocardiaceae</taxon>
        <taxon>Kibdelosporangium</taxon>
    </lineage>
</organism>
<evidence type="ECO:0000313" key="2">
    <source>
        <dbReference type="Proteomes" id="UP000287547"/>
    </source>
</evidence>
<reference evidence="1 2" key="1">
    <citation type="submission" date="2018-05" db="EMBL/GenBank/DDBJ databases">
        <title>Evolution of GPA BGCs.</title>
        <authorList>
            <person name="Waglechner N."/>
            <person name="Wright G.D."/>
        </authorList>
    </citation>
    <scope>NUCLEOTIDE SEQUENCE [LARGE SCALE GENOMIC DNA]</scope>
    <source>
        <strain evidence="1 2">A82846</strain>
    </source>
</reference>
<gene>
    <name evidence="1" type="ORF">DMH04_13070</name>
</gene>
<dbReference type="Proteomes" id="UP000287547">
    <property type="component" value="Unassembled WGS sequence"/>
</dbReference>
<accession>A0A428ZET8</accession>
<comment type="caution">
    <text evidence="1">The sequence shown here is derived from an EMBL/GenBank/DDBJ whole genome shotgun (WGS) entry which is preliminary data.</text>
</comment>